<dbReference type="SUPFAM" id="SSF51735">
    <property type="entry name" value="NAD(P)-binding Rossmann-fold domains"/>
    <property type="match status" value="1"/>
</dbReference>
<proteinExistence type="predicted"/>
<dbReference type="Pfam" id="PF02826">
    <property type="entry name" value="2-Hacid_dh_C"/>
    <property type="match status" value="1"/>
</dbReference>
<dbReference type="CDD" id="cd12167">
    <property type="entry name" value="2-Hacid_dh_8"/>
    <property type="match status" value="1"/>
</dbReference>
<evidence type="ECO:0000256" key="1">
    <source>
        <dbReference type="ARBA" id="ARBA00023002"/>
    </source>
</evidence>
<dbReference type="InterPro" id="IPR036291">
    <property type="entry name" value="NAD(P)-bd_dom_sf"/>
</dbReference>
<dbReference type="Gene3D" id="3.40.50.720">
    <property type="entry name" value="NAD(P)-binding Rossmann-like Domain"/>
    <property type="match status" value="2"/>
</dbReference>
<dbReference type="InterPro" id="IPR050223">
    <property type="entry name" value="D-isomer_2-hydroxyacid_DH"/>
</dbReference>
<name>A0A0H3U8N5_9BACT</name>
<dbReference type="PANTHER" id="PTHR10996">
    <property type="entry name" value="2-HYDROXYACID DEHYDROGENASE-RELATED"/>
    <property type="match status" value="1"/>
</dbReference>
<dbReference type="GO" id="GO:0005829">
    <property type="term" value="C:cytosol"/>
    <property type="evidence" value="ECO:0007669"/>
    <property type="project" value="TreeGrafter"/>
</dbReference>
<accession>A0A0H3U8N5</accession>
<keyword evidence="2" id="KW-0520">NAD</keyword>
<dbReference type="PANTHER" id="PTHR10996:SF178">
    <property type="entry name" value="2-HYDROXYACID DEHYDROGENASE YGL185C-RELATED"/>
    <property type="match status" value="1"/>
</dbReference>
<dbReference type="InterPro" id="IPR029753">
    <property type="entry name" value="D-isomer_DH_CS"/>
</dbReference>
<dbReference type="EMBL" id="KF540250">
    <property type="protein sequence ID" value="AIF26890.1"/>
    <property type="molecule type" value="Genomic_DNA"/>
</dbReference>
<dbReference type="GO" id="GO:0030267">
    <property type="term" value="F:glyoxylate reductase (NADPH) activity"/>
    <property type="evidence" value="ECO:0007669"/>
    <property type="project" value="TreeGrafter"/>
</dbReference>
<organism evidence="4">
    <name type="scientific">uncultured bacterium fosmid pJB148G3</name>
    <dbReference type="NCBI Taxonomy" id="1478052"/>
    <lineage>
        <taxon>Bacteria</taxon>
        <taxon>environmental samples</taxon>
    </lineage>
</organism>
<dbReference type="AlphaFoldDB" id="A0A0H3U8N5"/>
<dbReference type="PROSITE" id="PS00671">
    <property type="entry name" value="D_2_HYDROXYACID_DH_3"/>
    <property type="match status" value="1"/>
</dbReference>
<reference evidence="4" key="1">
    <citation type="submission" date="2013-08" db="EMBL/GenBank/DDBJ databases">
        <title>Comparison of modified E. coli strains.</title>
        <authorList>
            <person name="Juergensen J."/>
            <person name="Bonge A."/>
            <person name="Streit W.R."/>
        </authorList>
    </citation>
    <scope>NUCLEOTIDE SEQUENCE</scope>
</reference>
<dbReference type="InterPro" id="IPR006140">
    <property type="entry name" value="D-isomer_DH_NAD-bd"/>
</dbReference>
<evidence type="ECO:0000256" key="2">
    <source>
        <dbReference type="ARBA" id="ARBA00023027"/>
    </source>
</evidence>
<feature type="domain" description="D-isomer specific 2-hydroxyacid dehydrogenase NAD-binding" evidence="3">
    <location>
        <begin position="123"/>
        <end position="298"/>
    </location>
</feature>
<keyword evidence="1" id="KW-0560">Oxidoreductase</keyword>
<protein>
    <recommendedName>
        <fullName evidence="3">D-isomer specific 2-hydroxyacid dehydrogenase NAD-binding domain-containing protein</fullName>
    </recommendedName>
</protein>
<dbReference type="GO" id="GO:0016618">
    <property type="term" value="F:hydroxypyruvate reductase [NAD(P)H] activity"/>
    <property type="evidence" value="ECO:0007669"/>
    <property type="project" value="TreeGrafter"/>
</dbReference>
<dbReference type="SUPFAM" id="SSF52283">
    <property type="entry name" value="Formate/glycerate dehydrogenase catalytic domain-like"/>
    <property type="match status" value="1"/>
</dbReference>
<evidence type="ECO:0000313" key="4">
    <source>
        <dbReference type="EMBL" id="AIF26890.1"/>
    </source>
</evidence>
<evidence type="ECO:0000259" key="3">
    <source>
        <dbReference type="Pfam" id="PF02826"/>
    </source>
</evidence>
<sequence length="339" mass="37730">MIFMNRYRIGFVLSKVLAQQLFIPETLDFLRTFADFNPIHALPECITRDFMLETLKDADAAVTCWGTPAFTPEMLNTLPRLRLVAHAAGSVKSLVPLEFWNGTRRITSNAPIIADDVAQTTLGYILTGLKHMYDFRADMMNGVWKHDPAKTVLRRPNGLTVGIVGASMVGKALIQYLKPFHCNILVADPFFSPFDAKMLGVTKMELNAMLPLCDVVSLHAPANQDCLHLLNADNLPTLKDGCLLINTARGMLIEETALIRELRMGRISACLDVTDPEPPAKDNPLYTLPNVMLTPHIAGGHTQNGRIEMGNNIVNELYSYYMKGTLKFEIRNDALARMA</sequence>
<dbReference type="GO" id="GO:0051287">
    <property type="term" value="F:NAD binding"/>
    <property type="evidence" value="ECO:0007669"/>
    <property type="project" value="InterPro"/>
</dbReference>